<keyword evidence="4" id="KW-0143">Chaperone</keyword>
<dbReference type="InterPro" id="IPR036869">
    <property type="entry name" value="J_dom_sf"/>
</dbReference>
<dbReference type="PANTHER" id="PTHR44313">
    <property type="entry name" value="DNAJ HOMOLOG SUBFAMILY C MEMBER 17"/>
    <property type="match status" value="1"/>
</dbReference>
<evidence type="ECO:0000256" key="1">
    <source>
        <dbReference type="ARBA" id="ARBA00004123"/>
    </source>
</evidence>
<dbReference type="Pfam" id="PF00226">
    <property type="entry name" value="DnaJ"/>
    <property type="match status" value="1"/>
</dbReference>
<name>A0ABP0ZRN8_9ASCO</name>
<dbReference type="InterPro" id="IPR035979">
    <property type="entry name" value="RBD_domain_sf"/>
</dbReference>
<comment type="subcellular location">
    <subcellularLocation>
        <location evidence="2">Cytoplasm</location>
    </subcellularLocation>
    <subcellularLocation>
        <location evidence="1">Nucleus</location>
    </subcellularLocation>
</comment>
<accession>A0ABP0ZRN8</accession>
<keyword evidence="3" id="KW-0963">Cytoplasm</keyword>
<dbReference type="InterPro" id="IPR052094">
    <property type="entry name" value="Pre-mRNA-splicing_ERAD"/>
</dbReference>
<dbReference type="Proteomes" id="UP001497383">
    <property type="component" value="Chromosome 6"/>
</dbReference>
<dbReference type="SUPFAM" id="SSF46565">
    <property type="entry name" value="Chaperone J-domain"/>
    <property type="match status" value="1"/>
</dbReference>
<feature type="domain" description="J" evidence="7">
    <location>
        <begin position="14"/>
        <end position="87"/>
    </location>
</feature>
<dbReference type="PROSITE" id="PS00636">
    <property type="entry name" value="DNAJ_1"/>
    <property type="match status" value="1"/>
</dbReference>
<evidence type="ECO:0000256" key="6">
    <source>
        <dbReference type="SAM" id="MobiDB-lite"/>
    </source>
</evidence>
<dbReference type="GeneID" id="92210243"/>
<dbReference type="PANTHER" id="PTHR44313:SF1">
    <property type="entry name" value="DNAJ HOMOLOG SUBFAMILY C MEMBER 17"/>
    <property type="match status" value="1"/>
</dbReference>
<evidence type="ECO:0000256" key="3">
    <source>
        <dbReference type="ARBA" id="ARBA00022490"/>
    </source>
</evidence>
<dbReference type="CDD" id="cd06257">
    <property type="entry name" value="DnaJ"/>
    <property type="match status" value="1"/>
</dbReference>
<reference evidence="8 9" key="1">
    <citation type="submission" date="2024-03" db="EMBL/GenBank/DDBJ databases">
        <authorList>
            <person name="Brejova B."/>
        </authorList>
    </citation>
    <scope>NUCLEOTIDE SEQUENCE [LARGE SCALE GENOMIC DNA]</scope>
    <source>
        <strain evidence="8 9">CBS 14171</strain>
    </source>
</reference>
<feature type="region of interest" description="Disordered" evidence="6">
    <location>
        <begin position="265"/>
        <end position="286"/>
    </location>
</feature>
<dbReference type="SUPFAM" id="SSF54928">
    <property type="entry name" value="RNA-binding domain, RBD"/>
    <property type="match status" value="1"/>
</dbReference>
<dbReference type="PRINTS" id="PR00625">
    <property type="entry name" value="JDOMAIN"/>
</dbReference>
<sequence length="305" mass="34829">MDQRIAKIIKDNVDIYEALQVPPDAPAEEIRRAYRKQALLHHPDKQTTRGADADAGADADTSQFNLILTSFQILSDANLRGQYDNLRRAKLSKLASQAHVDGLVRRFQDDLLSGEKKNNNNNNQRSKAPNLDQLREDGIKRRRLQEDSLRQRSRNEATSTIRDFPQSFPLKLRPATYSAQLKYKYKPGVEIDESILREIMGSFGPVKNATLGEQDERYAYATIEYDDARSLQHALEYDYSSAKKWDGTRVRKLASLLRSFKKFNGDDGDGDGDEQKNSSQRWTDNPVVNEILDEYVRSVSDKNMA</sequence>
<dbReference type="PROSITE" id="PS50076">
    <property type="entry name" value="DNAJ_2"/>
    <property type="match status" value="1"/>
</dbReference>
<dbReference type="RefSeq" id="XP_066831985.1">
    <property type="nucleotide sequence ID" value="XM_066975336.1"/>
</dbReference>
<dbReference type="InterPro" id="IPR001623">
    <property type="entry name" value="DnaJ_domain"/>
</dbReference>
<evidence type="ECO:0000313" key="9">
    <source>
        <dbReference type="Proteomes" id="UP001497383"/>
    </source>
</evidence>
<evidence type="ECO:0000256" key="2">
    <source>
        <dbReference type="ARBA" id="ARBA00004496"/>
    </source>
</evidence>
<evidence type="ECO:0000259" key="7">
    <source>
        <dbReference type="PROSITE" id="PS50076"/>
    </source>
</evidence>
<protein>
    <recommendedName>
        <fullName evidence="7">J domain-containing protein</fullName>
    </recommendedName>
</protein>
<gene>
    <name evidence="8" type="ORF">LODBEIA_P50470</name>
</gene>
<keyword evidence="5" id="KW-0539">Nucleus</keyword>
<evidence type="ECO:0000256" key="4">
    <source>
        <dbReference type="ARBA" id="ARBA00023186"/>
    </source>
</evidence>
<evidence type="ECO:0000256" key="5">
    <source>
        <dbReference type="ARBA" id="ARBA00023242"/>
    </source>
</evidence>
<organism evidence="8 9">
    <name type="scientific">Lodderomyces beijingensis</name>
    <dbReference type="NCBI Taxonomy" id="1775926"/>
    <lineage>
        <taxon>Eukaryota</taxon>
        <taxon>Fungi</taxon>
        <taxon>Dikarya</taxon>
        <taxon>Ascomycota</taxon>
        <taxon>Saccharomycotina</taxon>
        <taxon>Pichiomycetes</taxon>
        <taxon>Debaryomycetaceae</taxon>
        <taxon>Candida/Lodderomyces clade</taxon>
        <taxon>Lodderomyces</taxon>
    </lineage>
</organism>
<proteinExistence type="predicted"/>
<keyword evidence="9" id="KW-1185">Reference proteome</keyword>
<dbReference type="InterPro" id="IPR018253">
    <property type="entry name" value="DnaJ_domain_CS"/>
</dbReference>
<evidence type="ECO:0000313" key="8">
    <source>
        <dbReference type="EMBL" id="CAK9441178.1"/>
    </source>
</evidence>
<dbReference type="Gene3D" id="1.10.287.110">
    <property type="entry name" value="DnaJ domain"/>
    <property type="match status" value="1"/>
</dbReference>
<dbReference type="SMART" id="SM00271">
    <property type="entry name" value="DnaJ"/>
    <property type="match status" value="1"/>
</dbReference>
<dbReference type="EMBL" id="OZ022410">
    <property type="protein sequence ID" value="CAK9441178.1"/>
    <property type="molecule type" value="Genomic_DNA"/>
</dbReference>